<accession>A0ABY7LVC0</accession>
<dbReference type="SUPFAM" id="SSF53098">
    <property type="entry name" value="Ribonuclease H-like"/>
    <property type="match status" value="1"/>
</dbReference>
<proteinExistence type="predicted"/>
<keyword evidence="3" id="KW-1185">Reference proteome</keyword>
<sequence length="78" mass="8978">MRVLSDWSYLSLMTDLYSHKIVGACMHPDLLLRGQRAALQQALAARTQPHRPLIYHSDQGLQYVTREYVGLLKPMAWP</sequence>
<geneLocation type="plasmid" evidence="2 3">
    <name>unnamed2</name>
</geneLocation>
<evidence type="ECO:0000259" key="1">
    <source>
        <dbReference type="Pfam" id="PF00665"/>
    </source>
</evidence>
<dbReference type="Pfam" id="PF00665">
    <property type="entry name" value="rve"/>
    <property type="match status" value="1"/>
</dbReference>
<feature type="domain" description="Integrase catalytic" evidence="1">
    <location>
        <begin position="7"/>
        <end position="73"/>
    </location>
</feature>
<gene>
    <name evidence="2" type="ORF">O3303_21185</name>
</gene>
<dbReference type="InterPro" id="IPR001584">
    <property type="entry name" value="Integrase_cat-core"/>
</dbReference>
<protein>
    <recommendedName>
        <fullName evidence="1">Integrase catalytic domain-containing protein</fullName>
    </recommendedName>
</protein>
<name>A0ABY7LVC0_9BACT</name>
<evidence type="ECO:0000313" key="2">
    <source>
        <dbReference type="EMBL" id="WBA44323.1"/>
    </source>
</evidence>
<keyword evidence="2" id="KW-0614">Plasmid</keyword>
<dbReference type="Proteomes" id="UP001211005">
    <property type="component" value="Plasmid unnamed2"/>
</dbReference>
<organism evidence="2 3">
    <name type="scientific">Hymenobacter canadensis</name>
    <dbReference type="NCBI Taxonomy" id="2999067"/>
    <lineage>
        <taxon>Bacteria</taxon>
        <taxon>Pseudomonadati</taxon>
        <taxon>Bacteroidota</taxon>
        <taxon>Cytophagia</taxon>
        <taxon>Cytophagales</taxon>
        <taxon>Hymenobacteraceae</taxon>
        <taxon>Hymenobacter</taxon>
    </lineage>
</organism>
<dbReference type="PANTHER" id="PTHR46889:SF5">
    <property type="entry name" value="INTEGRASE PROTEIN"/>
    <property type="match status" value="1"/>
</dbReference>
<dbReference type="EMBL" id="CP114769">
    <property type="protein sequence ID" value="WBA44323.1"/>
    <property type="molecule type" value="Genomic_DNA"/>
</dbReference>
<dbReference type="InterPro" id="IPR012337">
    <property type="entry name" value="RNaseH-like_sf"/>
</dbReference>
<evidence type="ECO:0000313" key="3">
    <source>
        <dbReference type="Proteomes" id="UP001211005"/>
    </source>
</evidence>
<reference evidence="2 3" key="1">
    <citation type="submission" date="2022-12" db="EMBL/GenBank/DDBJ databases">
        <title>Hymenobacter canadensis sp. nov. isolated from lake water of the Cambridge Bay, Canada.</title>
        <authorList>
            <person name="Kim W.H."/>
            <person name="Lee Y.M."/>
        </authorList>
    </citation>
    <scope>NUCLEOTIDE SEQUENCE [LARGE SCALE GENOMIC DNA]</scope>
    <source>
        <strain evidence="2 3">PAMC 29467</strain>
        <plasmid evidence="2 3">unnamed2</plasmid>
    </source>
</reference>
<dbReference type="InterPro" id="IPR050900">
    <property type="entry name" value="Transposase_IS3/IS150/IS904"/>
</dbReference>
<dbReference type="PANTHER" id="PTHR46889">
    <property type="entry name" value="TRANSPOSASE INSF FOR INSERTION SEQUENCE IS3B-RELATED"/>
    <property type="match status" value="1"/>
</dbReference>